<protein>
    <submittedName>
        <fullName evidence="1">Uncharacterized protein</fullName>
    </submittedName>
</protein>
<dbReference type="RefSeq" id="WP_076111043.1">
    <property type="nucleotide sequence ID" value="NZ_MPTB01000015.1"/>
</dbReference>
<comment type="caution">
    <text evidence="1">The sequence shown here is derived from an EMBL/GenBank/DDBJ whole genome shotgun (WGS) entry which is preliminary data.</text>
</comment>
<proteinExistence type="predicted"/>
<evidence type="ECO:0000313" key="1">
    <source>
        <dbReference type="EMBL" id="OMD47598.1"/>
    </source>
</evidence>
<name>A0ABX3HC82_PAEBO</name>
<reference evidence="1 2" key="1">
    <citation type="submission" date="2016-10" db="EMBL/GenBank/DDBJ databases">
        <title>Paenibacillus species isolates.</title>
        <authorList>
            <person name="Beno S.M."/>
        </authorList>
    </citation>
    <scope>NUCLEOTIDE SEQUENCE [LARGE SCALE GENOMIC DNA]</scope>
    <source>
        <strain evidence="1 2">FSL H7-0744</strain>
    </source>
</reference>
<accession>A0ABX3HC82</accession>
<evidence type="ECO:0000313" key="2">
    <source>
        <dbReference type="Proteomes" id="UP000187412"/>
    </source>
</evidence>
<dbReference type="Proteomes" id="UP000187412">
    <property type="component" value="Unassembled WGS sequence"/>
</dbReference>
<keyword evidence="2" id="KW-1185">Reference proteome</keyword>
<gene>
    <name evidence="1" type="ORF">BSK56_13720</name>
</gene>
<organism evidence="1 2">
    <name type="scientific">Paenibacillus borealis</name>
    <dbReference type="NCBI Taxonomy" id="160799"/>
    <lineage>
        <taxon>Bacteria</taxon>
        <taxon>Bacillati</taxon>
        <taxon>Bacillota</taxon>
        <taxon>Bacilli</taxon>
        <taxon>Bacillales</taxon>
        <taxon>Paenibacillaceae</taxon>
        <taxon>Paenibacillus</taxon>
    </lineage>
</organism>
<dbReference type="EMBL" id="MPTB01000015">
    <property type="protein sequence ID" value="OMD47598.1"/>
    <property type="molecule type" value="Genomic_DNA"/>
</dbReference>
<sequence length="79" mass="8790">MSAFDEFDQERQEINALLLQGYSIVSIEEDLDGARVKFIHSSLGRVPVELQLLTADARKHVTTVVISGQRPATPIETHT</sequence>